<keyword evidence="1" id="KW-1133">Transmembrane helix</keyword>
<protein>
    <submittedName>
        <fullName evidence="2">Uncharacterized protein</fullName>
    </submittedName>
</protein>
<keyword evidence="1" id="KW-0472">Membrane</keyword>
<name>R7QII6_CHOCR</name>
<gene>
    <name evidence="2" type="ORF">CHC_T00005294001</name>
</gene>
<keyword evidence="3" id="KW-1185">Reference proteome</keyword>
<organism evidence="2 3">
    <name type="scientific">Chondrus crispus</name>
    <name type="common">Carrageen Irish moss</name>
    <name type="synonym">Polymorpha crispa</name>
    <dbReference type="NCBI Taxonomy" id="2769"/>
    <lineage>
        <taxon>Eukaryota</taxon>
        <taxon>Rhodophyta</taxon>
        <taxon>Florideophyceae</taxon>
        <taxon>Rhodymeniophycidae</taxon>
        <taxon>Gigartinales</taxon>
        <taxon>Gigartinaceae</taxon>
        <taxon>Chondrus</taxon>
    </lineage>
</organism>
<dbReference type="Proteomes" id="UP000012073">
    <property type="component" value="Unassembled WGS sequence"/>
</dbReference>
<feature type="transmembrane region" description="Helical" evidence="1">
    <location>
        <begin position="36"/>
        <end position="54"/>
    </location>
</feature>
<proteinExistence type="predicted"/>
<evidence type="ECO:0000313" key="2">
    <source>
        <dbReference type="EMBL" id="CDF37291.1"/>
    </source>
</evidence>
<evidence type="ECO:0000313" key="3">
    <source>
        <dbReference type="Proteomes" id="UP000012073"/>
    </source>
</evidence>
<dbReference type="EMBL" id="HG001828">
    <property type="protein sequence ID" value="CDF37291.1"/>
    <property type="molecule type" value="Genomic_DNA"/>
</dbReference>
<keyword evidence="1" id="KW-0812">Transmembrane</keyword>
<dbReference type="GeneID" id="17324825"/>
<reference evidence="3" key="1">
    <citation type="journal article" date="2013" name="Proc. Natl. Acad. Sci. U.S.A.">
        <title>Genome structure and metabolic features in the red seaweed Chondrus crispus shed light on evolution of the Archaeplastida.</title>
        <authorList>
            <person name="Collen J."/>
            <person name="Porcel B."/>
            <person name="Carre W."/>
            <person name="Ball S.G."/>
            <person name="Chaparro C."/>
            <person name="Tonon T."/>
            <person name="Barbeyron T."/>
            <person name="Michel G."/>
            <person name="Noel B."/>
            <person name="Valentin K."/>
            <person name="Elias M."/>
            <person name="Artiguenave F."/>
            <person name="Arun A."/>
            <person name="Aury J.M."/>
            <person name="Barbosa-Neto J.F."/>
            <person name="Bothwell J.H."/>
            <person name="Bouget F.Y."/>
            <person name="Brillet L."/>
            <person name="Cabello-Hurtado F."/>
            <person name="Capella-Gutierrez S."/>
            <person name="Charrier B."/>
            <person name="Cladiere L."/>
            <person name="Cock J.M."/>
            <person name="Coelho S.M."/>
            <person name="Colleoni C."/>
            <person name="Czjzek M."/>
            <person name="Da Silva C."/>
            <person name="Delage L."/>
            <person name="Denoeud F."/>
            <person name="Deschamps P."/>
            <person name="Dittami S.M."/>
            <person name="Gabaldon T."/>
            <person name="Gachon C.M."/>
            <person name="Groisillier A."/>
            <person name="Herve C."/>
            <person name="Jabbari K."/>
            <person name="Katinka M."/>
            <person name="Kloareg B."/>
            <person name="Kowalczyk N."/>
            <person name="Labadie K."/>
            <person name="Leblanc C."/>
            <person name="Lopez P.J."/>
            <person name="McLachlan D.H."/>
            <person name="Meslet-Cladiere L."/>
            <person name="Moustafa A."/>
            <person name="Nehr Z."/>
            <person name="Nyvall Collen P."/>
            <person name="Panaud O."/>
            <person name="Partensky F."/>
            <person name="Poulain J."/>
            <person name="Rensing S.A."/>
            <person name="Rousvoal S."/>
            <person name="Samson G."/>
            <person name="Symeonidi A."/>
            <person name="Weissenbach J."/>
            <person name="Zambounis A."/>
            <person name="Wincker P."/>
            <person name="Boyen C."/>
        </authorList>
    </citation>
    <scope>NUCLEOTIDE SEQUENCE [LARGE SCALE GENOMIC DNA]</scope>
    <source>
        <strain evidence="3">cv. Stackhouse</strain>
    </source>
</reference>
<dbReference type="AlphaFoldDB" id="R7QII6"/>
<sequence length="214" mass="23518">MSAATGSIQNLFKLSNASHLQPPASSLQNRAHRPTSTMSSLIFFISFLLFISHLPSTLSMPRSTLVTVLSCRELCKPSAFRASCRKPPISNICRASSCECPRDTRKLRVTCGGSGCLSKSVGSSVRTQVSTFPVNLVSWSVNGVAYDRRKRRSGSCRILIKGTYRPRVKKLLTTAQMRKVLNEVLGSLSKAGTGRFMCDKQFATVVRRATNRIL</sequence>
<dbReference type="KEGG" id="ccp:CHC_T00005294001"/>
<accession>R7QII6</accession>
<dbReference type="Gramene" id="CDF37291">
    <property type="protein sequence ID" value="CDF37291"/>
    <property type="gene ID" value="CHC_T00005294001"/>
</dbReference>
<dbReference type="RefSeq" id="XP_005717110.1">
    <property type="nucleotide sequence ID" value="XM_005717053.1"/>
</dbReference>
<evidence type="ECO:0000256" key="1">
    <source>
        <dbReference type="SAM" id="Phobius"/>
    </source>
</evidence>